<proteinExistence type="predicted"/>
<dbReference type="eggNOG" id="ENOG502TFEQ">
    <property type="taxonomic scope" value="Eukaryota"/>
</dbReference>
<evidence type="ECO:0000256" key="5">
    <source>
        <dbReference type="SAM" id="Phobius"/>
    </source>
</evidence>
<dbReference type="STRING" id="31234.E3LIH7"/>
<dbReference type="Pfam" id="PF10324">
    <property type="entry name" value="7TM_GPCR_Srw"/>
    <property type="match status" value="1"/>
</dbReference>
<feature type="transmembrane region" description="Helical" evidence="5">
    <location>
        <begin position="295"/>
        <end position="315"/>
    </location>
</feature>
<sequence length="343" mass="39506">MSEDCTFYTNLQNTVSFLLGFEIHIAIFSFSINLFHIIVLTRACMRTSSINLIMAAATVSDMYSQFYIIEQKIKSHYENLETCFSGTSYLNVLVDILLKLLKDVSRRSSTWLNFSIALIRTLVIRNPMNPKFEKLSNPKTAFYFVLFILIFNVSISTFGSFQFIILSEKATNDCDRKPKKVVTYRFDFSEFFMGNDLMVYKVYNSFDAFLSKFIPSILFPIATIFLIWELRKNEKNRIKISSSNAYNSSGKTTKLVLFLTITFFIAEFPLALITALEPYYSDAYGLLLLLNYFNYLFTIILSANTSTHMTICLLLSSQYREAAKSVLLCGYLSKVPNKKTIRI</sequence>
<feature type="transmembrane region" description="Helical" evidence="5">
    <location>
        <begin position="17"/>
        <end position="40"/>
    </location>
</feature>
<evidence type="ECO:0000313" key="8">
    <source>
        <dbReference type="Proteomes" id="UP000008281"/>
    </source>
</evidence>
<reference evidence="7" key="1">
    <citation type="submission" date="2007-07" db="EMBL/GenBank/DDBJ databases">
        <title>PCAP assembly of the Caenorhabditis remanei genome.</title>
        <authorList>
            <consortium name="The Caenorhabditis remanei Sequencing Consortium"/>
            <person name="Wilson R.K."/>
        </authorList>
    </citation>
    <scope>NUCLEOTIDE SEQUENCE [LARGE SCALE GENOMIC DNA]</scope>
    <source>
        <strain evidence="7">PB4641</strain>
    </source>
</reference>
<dbReference type="AlphaFoldDB" id="E3LIH7"/>
<evidence type="ECO:0000256" key="3">
    <source>
        <dbReference type="ARBA" id="ARBA00022989"/>
    </source>
</evidence>
<evidence type="ECO:0000259" key="6">
    <source>
        <dbReference type="PROSITE" id="PS50262"/>
    </source>
</evidence>
<comment type="subcellular location">
    <subcellularLocation>
        <location evidence="1">Membrane</location>
    </subcellularLocation>
</comment>
<evidence type="ECO:0000256" key="4">
    <source>
        <dbReference type="ARBA" id="ARBA00023136"/>
    </source>
</evidence>
<dbReference type="Proteomes" id="UP000008281">
    <property type="component" value="Unassembled WGS sequence"/>
</dbReference>
<dbReference type="SUPFAM" id="SSF81321">
    <property type="entry name" value="Family A G protein-coupled receptor-like"/>
    <property type="match status" value="1"/>
</dbReference>
<feature type="domain" description="G-protein coupled receptors family 1 profile" evidence="6">
    <location>
        <begin position="32"/>
        <end position="312"/>
    </location>
</feature>
<dbReference type="GO" id="GO:0008528">
    <property type="term" value="F:G protein-coupled peptide receptor activity"/>
    <property type="evidence" value="ECO:0007669"/>
    <property type="project" value="InterPro"/>
</dbReference>
<feature type="transmembrane region" description="Helical" evidence="5">
    <location>
        <begin position="255"/>
        <end position="275"/>
    </location>
</feature>
<dbReference type="EMBL" id="DS268409">
    <property type="protein sequence ID" value="EFO94885.1"/>
    <property type="molecule type" value="Genomic_DNA"/>
</dbReference>
<keyword evidence="2 5" id="KW-0812">Transmembrane</keyword>
<organism evidence="8">
    <name type="scientific">Caenorhabditis remanei</name>
    <name type="common">Caenorhabditis vulgaris</name>
    <dbReference type="NCBI Taxonomy" id="31234"/>
    <lineage>
        <taxon>Eukaryota</taxon>
        <taxon>Metazoa</taxon>
        <taxon>Ecdysozoa</taxon>
        <taxon>Nematoda</taxon>
        <taxon>Chromadorea</taxon>
        <taxon>Rhabditida</taxon>
        <taxon>Rhabditina</taxon>
        <taxon>Rhabditomorpha</taxon>
        <taxon>Rhabditoidea</taxon>
        <taxon>Rhabditidae</taxon>
        <taxon>Peloderinae</taxon>
        <taxon>Caenorhabditis</taxon>
    </lineage>
</organism>
<evidence type="ECO:0000256" key="1">
    <source>
        <dbReference type="ARBA" id="ARBA00004370"/>
    </source>
</evidence>
<keyword evidence="3 5" id="KW-1133">Transmembrane helix</keyword>
<dbReference type="PANTHER" id="PTHR22751:SF288">
    <property type="entry name" value="G-PROTEIN COUPLED RECEPTORS FAMILY 1 PROFILE DOMAIN-CONTAINING PROTEIN"/>
    <property type="match status" value="1"/>
</dbReference>
<accession>E3LIH7</accession>
<name>E3LIH7_CAERE</name>
<keyword evidence="4 5" id="KW-0472">Membrane</keyword>
<dbReference type="OrthoDB" id="5871549at2759"/>
<dbReference type="PANTHER" id="PTHR22751">
    <property type="entry name" value="G-PROTEIN COUPLED RECEPTOR-RELATED"/>
    <property type="match status" value="1"/>
</dbReference>
<dbReference type="PROSITE" id="PS50262">
    <property type="entry name" value="G_PROTEIN_RECEP_F1_2"/>
    <property type="match status" value="1"/>
</dbReference>
<dbReference type="Gene3D" id="1.20.1070.10">
    <property type="entry name" value="Rhodopsin 7-helix transmembrane proteins"/>
    <property type="match status" value="1"/>
</dbReference>
<dbReference type="HOGENOM" id="CLU_043715_1_0_1"/>
<dbReference type="GO" id="GO:0016020">
    <property type="term" value="C:membrane"/>
    <property type="evidence" value="ECO:0007669"/>
    <property type="project" value="UniProtKB-SubCell"/>
</dbReference>
<dbReference type="OMA" id="SHMIICL"/>
<keyword evidence="8" id="KW-1185">Reference proteome</keyword>
<dbReference type="InParanoid" id="E3LIH7"/>
<evidence type="ECO:0000313" key="7">
    <source>
        <dbReference type="EMBL" id="EFO94885.1"/>
    </source>
</evidence>
<evidence type="ECO:0000256" key="2">
    <source>
        <dbReference type="ARBA" id="ARBA00022692"/>
    </source>
</evidence>
<dbReference type="InterPro" id="IPR017452">
    <property type="entry name" value="GPCR_Rhodpsn_7TM"/>
</dbReference>
<protein>
    <recommendedName>
        <fullName evidence="6">G-protein coupled receptors family 1 profile domain-containing protein</fullName>
    </recommendedName>
</protein>
<feature type="transmembrane region" description="Helical" evidence="5">
    <location>
        <begin position="140"/>
        <end position="165"/>
    </location>
</feature>
<feature type="transmembrane region" description="Helical" evidence="5">
    <location>
        <begin position="208"/>
        <end position="228"/>
    </location>
</feature>
<dbReference type="InterPro" id="IPR019427">
    <property type="entry name" value="7TM_GPCR_serpentine_rcpt_Srw"/>
</dbReference>
<gene>
    <name evidence="7" type="ORF">CRE_08962</name>
</gene>